<dbReference type="EMBL" id="CP036339">
    <property type="protein sequence ID" value="QDT71955.1"/>
    <property type="molecule type" value="Genomic_DNA"/>
</dbReference>
<organism evidence="8 9">
    <name type="scientific">Lacipirellula limnantheis</name>
    <dbReference type="NCBI Taxonomy" id="2528024"/>
    <lineage>
        <taxon>Bacteria</taxon>
        <taxon>Pseudomonadati</taxon>
        <taxon>Planctomycetota</taxon>
        <taxon>Planctomycetia</taxon>
        <taxon>Pirellulales</taxon>
        <taxon>Lacipirellulaceae</taxon>
        <taxon>Lacipirellula</taxon>
    </lineage>
</organism>
<feature type="transmembrane region" description="Helical" evidence="7">
    <location>
        <begin position="28"/>
        <end position="49"/>
    </location>
</feature>
<evidence type="ECO:0000256" key="6">
    <source>
        <dbReference type="ARBA" id="ARBA00023136"/>
    </source>
</evidence>
<evidence type="ECO:0000313" key="9">
    <source>
        <dbReference type="Proteomes" id="UP000317909"/>
    </source>
</evidence>
<evidence type="ECO:0000256" key="2">
    <source>
        <dbReference type="ARBA" id="ARBA00007430"/>
    </source>
</evidence>
<dbReference type="AlphaFoldDB" id="A0A517TUB2"/>
<feature type="transmembrane region" description="Helical" evidence="7">
    <location>
        <begin position="132"/>
        <end position="149"/>
    </location>
</feature>
<feature type="transmembrane region" description="Helical" evidence="7">
    <location>
        <begin position="471"/>
        <end position="490"/>
    </location>
</feature>
<feature type="transmembrane region" description="Helical" evidence="7">
    <location>
        <begin position="378"/>
        <end position="399"/>
    </location>
</feature>
<evidence type="ECO:0000256" key="1">
    <source>
        <dbReference type="ARBA" id="ARBA00004651"/>
    </source>
</evidence>
<keyword evidence="3" id="KW-1003">Cell membrane</keyword>
<proteinExistence type="inferred from homology"/>
<protein>
    <submittedName>
        <fullName evidence="8">Teichuronic acid biosynthesis protein TuaB</fullName>
    </submittedName>
</protein>
<feature type="transmembrane region" description="Helical" evidence="7">
    <location>
        <begin position="435"/>
        <end position="459"/>
    </location>
</feature>
<feature type="transmembrane region" description="Helical" evidence="7">
    <location>
        <begin position="405"/>
        <end position="426"/>
    </location>
</feature>
<evidence type="ECO:0000313" key="8">
    <source>
        <dbReference type="EMBL" id="QDT71955.1"/>
    </source>
</evidence>
<evidence type="ECO:0000256" key="4">
    <source>
        <dbReference type="ARBA" id="ARBA00022692"/>
    </source>
</evidence>
<dbReference type="GO" id="GO:0005886">
    <property type="term" value="C:plasma membrane"/>
    <property type="evidence" value="ECO:0007669"/>
    <property type="project" value="UniProtKB-SubCell"/>
</dbReference>
<comment type="similarity">
    <text evidence="2">Belongs to the polysaccharide synthase family.</text>
</comment>
<feature type="transmembrane region" description="Helical" evidence="7">
    <location>
        <begin position="309"/>
        <end position="329"/>
    </location>
</feature>
<name>A0A517TUB2_9BACT</name>
<dbReference type="Pfam" id="PF13440">
    <property type="entry name" value="Polysacc_synt_3"/>
    <property type="match status" value="1"/>
</dbReference>
<evidence type="ECO:0000256" key="7">
    <source>
        <dbReference type="SAM" id="Phobius"/>
    </source>
</evidence>
<accession>A0A517TUB2</accession>
<keyword evidence="6 7" id="KW-0472">Membrane</keyword>
<dbReference type="RefSeq" id="WP_210421116.1">
    <property type="nucleotide sequence ID" value="NZ_CP036339.1"/>
</dbReference>
<dbReference type="InterPro" id="IPR050833">
    <property type="entry name" value="Poly_Biosynth_Transport"/>
</dbReference>
<dbReference type="Proteomes" id="UP000317909">
    <property type="component" value="Chromosome"/>
</dbReference>
<dbReference type="PANTHER" id="PTHR30250:SF10">
    <property type="entry name" value="LIPOPOLYSACCHARIDE BIOSYNTHESIS PROTEIN WZXC"/>
    <property type="match status" value="1"/>
</dbReference>
<evidence type="ECO:0000256" key="3">
    <source>
        <dbReference type="ARBA" id="ARBA00022475"/>
    </source>
</evidence>
<gene>
    <name evidence="8" type="primary">tuaB</name>
    <name evidence="8" type="ORF">I41_11170</name>
</gene>
<feature type="transmembrane region" description="Helical" evidence="7">
    <location>
        <begin position="341"/>
        <end position="357"/>
    </location>
</feature>
<dbReference type="KEGG" id="llh:I41_11170"/>
<evidence type="ECO:0000256" key="5">
    <source>
        <dbReference type="ARBA" id="ARBA00022989"/>
    </source>
</evidence>
<comment type="subcellular location">
    <subcellularLocation>
        <location evidence="1">Cell membrane</location>
        <topology evidence="1">Multi-pass membrane protein</topology>
    </subcellularLocation>
</comment>
<keyword evidence="9" id="KW-1185">Reference proteome</keyword>
<sequence length="521" mass="55818">MHGDPPPPTSSATVPATGSLGKAVGRGFSWLTVSLVAGKCFGAIAQLLLGRWISDEQFRDFAIVASFAAVVKVFQDGGVPQLLIQRGKDEFDRLLGPAFWLSLAFGMCGGLLLAAAAPFIAEFYETPKLAEYLGVVACTLPLGAPATVLRAKLRVDLRFKAIAVIAVFWFMLRQFSAIGFAALGWGVMGLVLPLLLVTLFEWAAASYATRIKPWRSSPDVREWPGLLGNSLWVIGTAMARGLSRNGDYLVLGRLAPDALVGKYFFGYQITTQIVELLATNLQHVLFPALSRLADDPDRQSKAILRTIRMLVFVAAPVSLGLAVTVRPIVEMLDESIWNHKWASAIPLMQIFAAAAPVRMFTDLLTASLSSRGEFRKSALVTFGEGLWLMIAAATAYTAFGGSLTALAACIAGAQTIFSVGLCAIMLRQFGIGPLLFFRAFLPSWLLSLASAAVAAGALSLLPASSGNPVKLAVAATAYALSFLGLARQFLRHDLDELSRVMPGPVGRAIRRVLLLPRHDAA</sequence>
<reference evidence="8 9" key="1">
    <citation type="submission" date="2019-02" db="EMBL/GenBank/DDBJ databases">
        <title>Deep-cultivation of Planctomycetes and their phenomic and genomic characterization uncovers novel biology.</title>
        <authorList>
            <person name="Wiegand S."/>
            <person name="Jogler M."/>
            <person name="Boedeker C."/>
            <person name="Pinto D."/>
            <person name="Vollmers J."/>
            <person name="Rivas-Marin E."/>
            <person name="Kohn T."/>
            <person name="Peeters S.H."/>
            <person name="Heuer A."/>
            <person name="Rast P."/>
            <person name="Oberbeckmann S."/>
            <person name="Bunk B."/>
            <person name="Jeske O."/>
            <person name="Meyerdierks A."/>
            <person name="Storesund J.E."/>
            <person name="Kallscheuer N."/>
            <person name="Luecker S."/>
            <person name="Lage O.M."/>
            <person name="Pohl T."/>
            <person name="Merkel B.J."/>
            <person name="Hornburger P."/>
            <person name="Mueller R.-W."/>
            <person name="Bruemmer F."/>
            <person name="Labrenz M."/>
            <person name="Spormann A.M."/>
            <person name="Op den Camp H."/>
            <person name="Overmann J."/>
            <person name="Amann R."/>
            <person name="Jetten M.S.M."/>
            <person name="Mascher T."/>
            <person name="Medema M.H."/>
            <person name="Devos D.P."/>
            <person name="Kaster A.-K."/>
            <person name="Ovreas L."/>
            <person name="Rohde M."/>
            <person name="Galperin M.Y."/>
            <person name="Jogler C."/>
        </authorList>
    </citation>
    <scope>NUCLEOTIDE SEQUENCE [LARGE SCALE GENOMIC DNA]</scope>
    <source>
        <strain evidence="8 9">I41</strain>
    </source>
</reference>
<feature type="transmembrane region" description="Helical" evidence="7">
    <location>
        <begin position="98"/>
        <end position="120"/>
    </location>
</feature>
<keyword evidence="4 7" id="KW-0812">Transmembrane</keyword>
<keyword evidence="5 7" id="KW-1133">Transmembrane helix</keyword>
<dbReference type="PANTHER" id="PTHR30250">
    <property type="entry name" value="PST FAMILY PREDICTED COLANIC ACID TRANSPORTER"/>
    <property type="match status" value="1"/>
</dbReference>